<dbReference type="Gene3D" id="3.40.50.720">
    <property type="entry name" value="NAD(P)-binding Rossmann-like Domain"/>
    <property type="match status" value="1"/>
</dbReference>
<keyword evidence="2" id="KW-0560">Oxidoreductase</keyword>
<dbReference type="SUPFAM" id="SSF51735">
    <property type="entry name" value="NAD(P)-binding Rossmann-fold domains"/>
    <property type="match status" value="1"/>
</dbReference>
<dbReference type="PRINTS" id="PR00080">
    <property type="entry name" value="SDRFAMILY"/>
</dbReference>
<sequence length="247" mass="25641">MTLALVTGGSRGIGAAISRKLGSLGYRVYLTYERDSHAAAQVVKEITQAGGSAQAWQLDTASEASITQLFHALDQEPQALSLLVNNAGITAGFSLLESLSLERLEQVFRVNVFGAFICAREAVRRMAKSRGGQGGVIINVSSRAAELGGSGEWIHYAASKGALDTMTRGLAKEVADEGIRVNGIAPGLIETDLHAAAGKPERPALMAPTVPVGRAGSPEEVADCVGWLASPEASYVTGAIIPVSGGR</sequence>
<evidence type="ECO:0000313" key="3">
    <source>
        <dbReference type="EMBL" id="WXL25219.1"/>
    </source>
</evidence>
<comment type="similarity">
    <text evidence="1">Belongs to the short-chain dehydrogenases/reductases (SDR) family.</text>
</comment>
<reference evidence="3 4" key="1">
    <citation type="submission" date="2024-03" db="EMBL/GenBank/DDBJ databases">
        <title>Complete genome of BD2.</title>
        <authorList>
            <person name="Cao G."/>
        </authorList>
    </citation>
    <scope>NUCLEOTIDE SEQUENCE [LARGE SCALE GENOMIC DNA]</scope>
    <source>
        <strain evidence="3 4">BD2</strain>
    </source>
</reference>
<evidence type="ECO:0000256" key="1">
    <source>
        <dbReference type="ARBA" id="ARBA00006484"/>
    </source>
</evidence>
<gene>
    <name evidence="3" type="ORF">WG219_18235</name>
</gene>
<organism evidence="3 4">
    <name type="scientific">Ectopseudomonas mendocina</name>
    <name type="common">Pseudomonas mendocina</name>
    <dbReference type="NCBI Taxonomy" id="300"/>
    <lineage>
        <taxon>Bacteria</taxon>
        <taxon>Pseudomonadati</taxon>
        <taxon>Pseudomonadota</taxon>
        <taxon>Gammaproteobacteria</taxon>
        <taxon>Pseudomonadales</taxon>
        <taxon>Pseudomonadaceae</taxon>
        <taxon>Ectopseudomonas</taxon>
    </lineage>
</organism>
<dbReference type="Pfam" id="PF13561">
    <property type="entry name" value="adh_short_C2"/>
    <property type="match status" value="1"/>
</dbReference>
<evidence type="ECO:0000256" key="2">
    <source>
        <dbReference type="ARBA" id="ARBA00023002"/>
    </source>
</evidence>
<name>A0ABZ2RM62_ECTME</name>
<dbReference type="InterPro" id="IPR036291">
    <property type="entry name" value="NAD(P)-bd_dom_sf"/>
</dbReference>
<protein>
    <submittedName>
        <fullName evidence="3">SDR family oxidoreductase</fullName>
    </submittedName>
</protein>
<evidence type="ECO:0000313" key="4">
    <source>
        <dbReference type="Proteomes" id="UP001476583"/>
    </source>
</evidence>
<dbReference type="InterPro" id="IPR002347">
    <property type="entry name" value="SDR_fam"/>
</dbReference>
<dbReference type="PRINTS" id="PR00081">
    <property type="entry name" value="GDHRDH"/>
</dbReference>
<dbReference type="EMBL" id="CP148074">
    <property type="protein sequence ID" value="WXL25219.1"/>
    <property type="molecule type" value="Genomic_DNA"/>
</dbReference>
<dbReference type="Proteomes" id="UP001476583">
    <property type="component" value="Chromosome"/>
</dbReference>
<dbReference type="PANTHER" id="PTHR43639">
    <property type="entry name" value="OXIDOREDUCTASE, SHORT-CHAIN DEHYDROGENASE/REDUCTASE FAMILY (AFU_ORTHOLOGUE AFUA_5G02870)"/>
    <property type="match status" value="1"/>
</dbReference>
<dbReference type="CDD" id="cd05233">
    <property type="entry name" value="SDR_c"/>
    <property type="match status" value="1"/>
</dbReference>
<proteinExistence type="inferred from homology"/>
<keyword evidence="4" id="KW-1185">Reference proteome</keyword>
<dbReference type="PANTHER" id="PTHR43639:SF1">
    <property type="entry name" value="SHORT-CHAIN DEHYDROGENASE_REDUCTASE FAMILY PROTEIN"/>
    <property type="match status" value="1"/>
</dbReference>
<accession>A0ABZ2RM62</accession>